<name>F8FC87_PAEMK</name>
<dbReference type="AlphaFoldDB" id="F8FC87"/>
<reference evidence="2" key="1">
    <citation type="submission" date="2011-06" db="EMBL/GenBank/DDBJ databases">
        <title>Complete genome sequence of Paenibacillus mucilaginosus KNP414.</title>
        <authorList>
            <person name="Wang J."/>
            <person name="Hu S."/>
            <person name="Hu X."/>
            <person name="Zhang B."/>
            <person name="Dong D."/>
            <person name="Zhang S."/>
            <person name="Zhao K."/>
            <person name="Wu D."/>
        </authorList>
    </citation>
    <scope>NUCLEOTIDE SEQUENCE [LARGE SCALE GENOMIC DNA]</scope>
    <source>
        <strain evidence="2">KNP414</strain>
    </source>
</reference>
<organism evidence="1 2">
    <name type="scientific">Paenibacillus mucilaginosus (strain KNP414)</name>
    <dbReference type="NCBI Taxonomy" id="1036673"/>
    <lineage>
        <taxon>Bacteria</taxon>
        <taxon>Bacillati</taxon>
        <taxon>Bacillota</taxon>
        <taxon>Bacilli</taxon>
        <taxon>Bacillales</taxon>
        <taxon>Paenibacillaceae</taxon>
        <taxon>Paenibacillus</taxon>
    </lineage>
</organism>
<proteinExistence type="predicted"/>
<reference evidence="1 2" key="2">
    <citation type="journal article" date="2013" name="Genome Announc.">
        <title>Genome Sequence of Growth-Improving Paenibacillus mucilaginosus Strain KNP414.</title>
        <authorList>
            <person name="Lu J.J."/>
            <person name="Wang J.F."/>
            <person name="Hu X.F."/>
        </authorList>
    </citation>
    <scope>NUCLEOTIDE SEQUENCE [LARGE SCALE GENOMIC DNA]</scope>
    <source>
        <strain evidence="1 2">KNP414</strain>
    </source>
</reference>
<dbReference type="KEGG" id="pms:KNP414_05964"/>
<protein>
    <submittedName>
        <fullName evidence="1">Uncharacterized protein</fullName>
    </submittedName>
</protein>
<gene>
    <name evidence="1" type="ordered locus">KNP414_05964</name>
</gene>
<dbReference type="EMBL" id="CP002869">
    <property type="protein sequence ID" value="AEI44488.1"/>
    <property type="molecule type" value="Genomic_DNA"/>
</dbReference>
<evidence type="ECO:0000313" key="2">
    <source>
        <dbReference type="Proteomes" id="UP000006620"/>
    </source>
</evidence>
<dbReference type="HOGENOM" id="CLU_3293502_0_0_9"/>
<dbReference type="Proteomes" id="UP000006620">
    <property type="component" value="Chromosome"/>
</dbReference>
<dbReference type="PATRIC" id="fig|1036673.3.peg.5549"/>
<evidence type="ECO:0000313" key="1">
    <source>
        <dbReference type="EMBL" id="AEI44488.1"/>
    </source>
</evidence>
<sequence length="40" mass="4688">MLTEAFGHRLSSPFLYGHAGMNNLECDYILFWSRRQKPNS</sequence>
<accession>F8FC87</accession>